<dbReference type="CDD" id="cd00347">
    <property type="entry name" value="Flavin_utilizing_monoxygenases"/>
    <property type="match status" value="1"/>
</dbReference>
<dbReference type="GO" id="GO:0005829">
    <property type="term" value="C:cytosol"/>
    <property type="evidence" value="ECO:0007669"/>
    <property type="project" value="TreeGrafter"/>
</dbReference>
<evidence type="ECO:0000313" key="2">
    <source>
        <dbReference type="EMBL" id="EPI13975.1"/>
    </source>
</evidence>
<dbReference type="EMBL" id="ATIT01000068">
    <property type="protein sequence ID" value="EPI13975.1"/>
    <property type="molecule type" value="Genomic_DNA"/>
</dbReference>
<evidence type="ECO:0000259" key="1">
    <source>
        <dbReference type="Pfam" id="PF00296"/>
    </source>
</evidence>
<sequence>MEEVITLKKIGFLSFGHWMDQGSLVKTAQDAYLQSIDLAVEAEKIGIDGAFFRVHHFAPQIGPPFPLLAAIGAKTSKIEIGTGLIDMRYENPYYMAENAGLTDIITQGRVQLGVGRGSPEQVLDGWKYFGYDYSEEEIKEVTRERTLEFLELLEGKPFAEPNPQPMFPQGSGKLRIEPYSEGLRQRIWWGAGSQQTAIWAAQHGMNLQSSTLVNYESHEPFHIQQANQLRTYKEAWKQAGHDFEPRTLVTRSIQPITTDLDRRLFGQDRSPQQDAVGYLAYHRNPTIFGKTFAGEPDQLIKELAEDEAIKEADTVLVTIPNTLGVEYNMHLLETIVKDIAPELGWR</sequence>
<protein>
    <submittedName>
        <fullName evidence="2">Luciferase-like monooxygenase</fullName>
    </submittedName>
</protein>
<dbReference type="SUPFAM" id="SSF51679">
    <property type="entry name" value="Bacterial luciferase-like"/>
    <property type="match status" value="1"/>
</dbReference>
<gene>
    <name evidence="2" type="ORF">D356_00961</name>
</gene>
<dbReference type="InterPro" id="IPR036661">
    <property type="entry name" value="Luciferase-like_sf"/>
</dbReference>
<dbReference type="Gene3D" id="3.20.20.30">
    <property type="entry name" value="Luciferase-like domain"/>
    <property type="match status" value="1"/>
</dbReference>
<dbReference type="GO" id="GO:0016705">
    <property type="term" value="F:oxidoreductase activity, acting on paired donors, with incorporation or reduction of molecular oxygen"/>
    <property type="evidence" value="ECO:0007669"/>
    <property type="project" value="InterPro"/>
</dbReference>
<dbReference type="InterPro" id="IPR050766">
    <property type="entry name" value="Bact_Lucif_Oxidored"/>
</dbReference>
<evidence type="ECO:0000313" key="3">
    <source>
        <dbReference type="Proteomes" id="UP000014622"/>
    </source>
</evidence>
<name>A0AB73AAW6_ENTFC</name>
<dbReference type="Pfam" id="PF00296">
    <property type="entry name" value="Bac_luciferase"/>
    <property type="match status" value="1"/>
</dbReference>
<dbReference type="AlphaFoldDB" id="A0AB73AAW6"/>
<feature type="domain" description="Luciferase-like" evidence="1">
    <location>
        <begin position="23"/>
        <end position="253"/>
    </location>
</feature>
<proteinExistence type="predicted"/>
<dbReference type="Proteomes" id="UP000014622">
    <property type="component" value="Unassembled WGS sequence"/>
</dbReference>
<dbReference type="PANTHER" id="PTHR30137:SF15">
    <property type="entry name" value="BLL6902 PROTEIN"/>
    <property type="match status" value="1"/>
</dbReference>
<accession>A0AB73AAW6</accession>
<comment type="caution">
    <text evidence="2">The sequence shown here is derived from an EMBL/GenBank/DDBJ whole genome shotgun (WGS) entry which is preliminary data.</text>
</comment>
<dbReference type="PANTHER" id="PTHR30137">
    <property type="entry name" value="LUCIFERASE-LIKE MONOOXYGENASE"/>
    <property type="match status" value="1"/>
</dbReference>
<dbReference type="InterPro" id="IPR011251">
    <property type="entry name" value="Luciferase-like_dom"/>
</dbReference>
<reference evidence="2 3" key="1">
    <citation type="submission" date="2013-06" db="EMBL/GenBank/DDBJ databases">
        <authorList>
            <person name="Weinstock G."/>
            <person name="Sodergren E."/>
            <person name="Lobos E.A."/>
            <person name="Fulton L."/>
            <person name="Fulton R."/>
            <person name="Courtney L."/>
            <person name="Fronick C."/>
            <person name="O'Laughlin M."/>
            <person name="Godfrey J."/>
            <person name="Wilson R.M."/>
            <person name="Miner T."/>
            <person name="Farmer C."/>
            <person name="Delehaunty K."/>
            <person name="Cordes M."/>
            <person name="Minx P."/>
            <person name="Tomlinson C."/>
            <person name="Chen J."/>
            <person name="Wollam A."/>
            <person name="Pepin K.H."/>
            <person name="Bhonagiri V."/>
            <person name="Zhang X."/>
            <person name="Warren W."/>
            <person name="Mitreva M."/>
            <person name="Mardis E.R."/>
            <person name="Wilson R.K."/>
        </authorList>
    </citation>
    <scope>NUCLEOTIDE SEQUENCE [LARGE SCALE GENOMIC DNA]</scope>
    <source>
        <strain evidence="2 3">SD2A-2</strain>
    </source>
</reference>
<organism evidence="2 3">
    <name type="scientific">Enterococcus faecium SD2A-2</name>
    <dbReference type="NCBI Taxonomy" id="1244154"/>
    <lineage>
        <taxon>Bacteria</taxon>
        <taxon>Bacillati</taxon>
        <taxon>Bacillota</taxon>
        <taxon>Bacilli</taxon>
        <taxon>Lactobacillales</taxon>
        <taxon>Enterococcaceae</taxon>
        <taxon>Enterococcus</taxon>
    </lineage>
</organism>